<gene>
    <name evidence="8" type="ORF">C666_11355</name>
</gene>
<evidence type="ECO:0000313" key="9">
    <source>
        <dbReference type="Proteomes" id="UP000013232"/>
    </source>
</evidence>
<dbReference type="SMART" id="SM01049">
    <property type="entry name" value="Cache_2"/>
    <property type="match status" value="2"/>
</dbReference>
<evidence type="ECO:0000259" key="7">
    <source>
        <dbReference type="SMART" id="SM01049"/>
    </source>
</evidence>
<accession>N6XZL5</accession>
<comment type="subcellular location">
    <subcellularLocation>
        <location evidence="1">Cell membrane</location>
        <topology evidence="1">Multi-pass membrane protein</topology>
    </subcellularLocation>
</comment>
<dbReference type="STRING" id="1123367.GCA_000621305_02726"/>
<dbReference type="GO" id="GO:0005886">
    <property type="term" value="C:plasma membrane"/>
    <property type="evidence" value="ECO:0007669"/>
    <property type="project" value="UniProtKB-SubCell"/>
</dbReference>
<keyword evidence="5" id="KW-0472">Membrane</keyword>
<dbReference type="Pfam" id="PF08269">
    <property type="entry name" value="dCache_2"/>
    <property type="match status" value="1"/>
</dbReference>
<dbReference type="RefSeq" id="WP_004338702.1">
    <property type="nucleotide sequence ID" value="NZ_AMXE01000040.1"/>
</dbReference>
<name>N6XZL5_THAL4</name>
<evidence type="ECO:0000256" key="1">
    <source>
        <dbReference type="ARBA" id="ARBA00004651"/>
    </source>
</evidence>
<proteinExistence type="predicted"/>
<keyword evidence="4" id="KW-1133">Transmembrane helix</keyword>
<dbReference type="Proteomes" id="UP000013232">
    <property type="component" value="Unassembled WGS sequence"/>
</dbReference>
<comment type="caution">
    <text evidence="8">The sequence shown here is derived from an EMBL/GenBank/DDBJ whole genome shotgun (WGS) entry which is preliminary data.</text>
</comment>
<organism evidence="8 9">
    <name type="scientific">Thauera linaloolentis (strain DSM 12138 / JCM 21573 / CCUG 41526 / CIP 105981 / IAM 15112 / NBRC 102519 / 47Lol)</name>
    <dbReference type="NCBI Taxonomy" id="1123367"/>
    <lineage>
        <taxon>Bacteria</taxon>
        <taxon>Pseudomonadati</taxon>
        <taxon>Pseudomonadota</taxon>
        <taxon>Betaproteobacteria</taxon>
        <taxon>Rhodocyclales</taxon>
        <taxon>Zoogloeaceae</taxon>
        <taxon>Thauera</taxon>
    </lineage>
</organism>
<protein>
    <recommendedName>
        <fullName evidence="7">Single Cache domain-containing protein</fullName>
    </recommendedName>
</protein>
<dbReference type="Gene3D" id="3.30.450.20">
    <property type="entry name" value="PAS domain"/>
    <property type="match status" value="2"/>
</dbReference>
<feature type="domain" description="Single Cache" evidence="7">
    <location>
        <begin position="151"/>
        <end position="230"/>
    </location>
</feature>
<dbReference type="EMBL" id="AMXE01000040">
    <property type="protein sequence ID" value="ENO87286.1"/>
    <property type="molecule type" value="Genomic_DNA"/>
</dbReference>
<evidence type="ECO:0000256" key="5">
    <source>
        <dbReference type="ARBA" id="ARBA00023136"/>
    </source>
</evidence>
<dbReference type="InterPro" id="IPR004010">
    <property type="entry name" value="Double_Cache_2"/>
</dbReference>
<keyword evidence="2" id="KW-1003">Cell membrane</keyword>
<feature type="chain" id="PRO_5004127980" description="Single Cache domain-containing protein" evidence="6">
    <location>
        <begin position="24"/>
        <end position="278"/>
    </location>
</feature>
<evidence type="ECO:0000313" key="8">
    <source>
        <dbReference type="EMBL" id="ENO87286.1"/>
    </source>
</evidence>
<keyword evidence="3" id="KW-0812">Transmembrane</keyword>
<evidence type="ECO:0000256" key="6">
    <source>
        <dbReference type="SAM" id="SignalP"/>
    </source>
</evidence>
<dbReference type="InterPro" id="IPR033480">
    <property type="entry name" value="sCache_2"/>
</dbReference>
<dbReference type="eggNOG" id="COG4564">
    <property type="taxonomic scope" value="Bacteria"/>
</dbReference>
<sequence length="278" mass="30412">MKFRKLLAAALAIPALFPTLSAAKDEAAGAEALLARAVAYYKDKGDIALATFSRQGAFVTDSLYVYVLSGDGLMLASGGSSSVLIDRDVADMKDAAGKPFFREMLDTAKARGKGQVEYRWLNRRDGKVERKIAFFEQVGEKVLAVGYYLPHGTAAQAEALAERAARAVRADAAQAFRDFNDLNGDFVEDDLYVFAIGIDDGRFRAHGALPRLLGTPARALRDADGREFIPEMLDKLRDADTGETRYAWKNTVTGKVSTKHTYLRKVDGYLVGVGHYLD</sequence>
<feature type="domain" description="Single Cache" evidence="7">
    <location>
        <begin position="19"/>
        <end position="102"/>
    </location>
</feature>
<keyword evidence="9" id="KW-1185">Reference proteome</keyword>
<evidence type="ECO:0000256" key="2">
    <source>
        <dbReference type="ARBA" id="ARBA00022475"/>
    </source>
</evidence>
<feature type="signal peptide" evidence="6">
    <location>
        <begin position="1"/>
        <end position="23"/>
    </location>
</feature>
<evidence type="ECO:0000256" key="4">
    <source>
        <dbReference type="ARBA" id="ARBA00022989"/>
    </source>
</evidence>
<keyword evidence="6" id="KW-0732">Signal</keyword>
<dbReference type="OrthoDB" id="9178561at2"/>
<reference evidence="8 9" key="1">
    <citation type="submission" date="2012-09" db="EMBL/GenBank/DDBJ databases">
        <title>Draft Genome Sequences of 6 Strains from Genus Thauera.</title>
        <authorList>
            <person name="Liu B."/>
            <person name="Shapleigh J.P."/>
            <person name="Frostegard A.H."/>
        </authorList>
    </citation>
    <scope>NUCLEOTIDE SEQUENCE [LARGE SCALE GENOMIC DNA]</scope>
    <source>
        <strain evidence="9">47Lol / DSM 12138</strain>
    </source>
</reference>
<dbReference type="AlphaFoldDB" id="N6XZL5"/>
<evidence type="ECO:0000256" key="3">
    <source>
        <dbReference type="ARBA" id="ARBA00022692"/>
    </source>
</evidence>